<feature type="domain" description="Major facilitator superfamily (MFS) profile" evidence="6">
    <location>
        <begin position="41"/>
        <end position="463"/>
    </location>
</feature>
<evidence type="ECO:0000256" key="2">
    <source>
        <dbReference type="ARBA" id="ARBA00022692"/>
    </source>
</evidence>
<dbReference type="Pfam" id="PF07690">
    <property type="entry name" value="MFS_1"/>
    <property type="match status" value="1"/>
</dbReference>
<feature type="transmembrane region" description="Helical" evidence="5">
    <location>
        <begin position="315"/>
        <end position="335"/>
    </location>
</feature>
<accession>A0A1H5UUE3</accession>
<evidence type="ECO:0000313" key="8">
    <source>
        <dbReference type="Proteomes" id="UP000236728"/>
    </source>
</evidence>
<dbReference type="InterPro" id="IPR036259">
    <property type="entry name" value="MFS_trans_sf"/>
</dbReference>
<feature type="transmembrane region" description="Helical" evidence="5">
    <location>
        <begin position="200"/>
        <end position="219"/>
    </location>
</feature>
<dbReference type="PANTHER" id="PTHR11662">
    <property type="entry name" value="SOLUTE CARRIER FAMILY 17"/>
    <property type="match status" value="1"/>
</dbReference>
<evidence type="ECO:0000259" key="6">
    <source>
        <dbReference type="PROSITE" id="PS50850"/>
    </source>
</evidence>
<comment type="subcellular location">
    <subcellularLocation>
        <location evidence="1">Membrane</location>
        <topology evidence="1">Multi-pass membrane protein</topology>
    </subcellularLocation>
</comment>
<evidence type="ECO:0000256" key="1">
    <source>
        <dbReference type="ARBA" id="ARBA00004141"/>
    </source>
</evidence>
<proteinExistence type="predicted"/>
<feature type="transmembrane region" description="Helical" evidence="5">
    <location>
        <begin position="372"/>
        <end position="389"/>
    </location>
</feature>
<protein>
    <submittedName>
        <fullName evidence="7">MFS transporter, ACS family, glucarate transporter</fullName>
    </submittedName>
</protein>
<keyword evidence="8" id="KW-1185">Reference proteome</keyword>
<reference evidence="7 8" key="1">
    <citation type="submission" date="2016-10" db="EMBL/GenBank/DDBJ databases">
        <authorList>
            <person name="de Groot N.N."/>
        </authorList>
    </citation>
    <scope>NUCLEOTIDE SEQUENCE [LARGE SCALE GENOMIC DNA]</scope>
    <source>
        <strain evidence="7 8">DSM 22489</strain>
    </source>
</reference>
<feature type="transmembrane region" description="Helical" evidence="5">
    <location>
        <begin position="39"/>
        <end position="59"/>
    </location>
</feature>
<feature type="transmembrane region" description="Helical" evidence="5">
    <location>
        <begin position="131"/>
        <end position="151"/>
    </location>
</feature>
<dbReference type="InterPro" id="IPR011701">
    <property type="entry name" value="MFS"/>
</dbReference>
<sequence length="466" mass="50179">MEHLRISPRYSKTTPSERSVIVPPGATLIYVERRTHVRFLLAFWLFVLSGVAFVDRTNISIAGLQISSEYGLGNQRLGWIFSSFLIGYAGFQLPAGWLAARYGPRRVLSLGVLWWGVATALTAVLPSGMAHAVVLLIAVRFALGAGEAVIYPAANQFVARWVPVDERGLINGLIFAGVGAGSGLTPPLLTWLITNEGWRSAFWACSAAGLAAGAVWWIYARDTPEEHSGVYPSELQHIREGIAVKPGGASPVGESQAGEVVPAAPVISWRAIFRRRDLPALMGGYFAFGYIAWIYFSWFFLYMAQVRGFNLKASAYYSMLPFLSMTICCLAGGTLSDRLTRKYGLRTGRCGLASVAMLLTAIFLLMGSKVQSPQLAGVILAVGAGALYLSQSSFWSVSVDIAGNSSGVFSSMVNMGGQIGGAVTASLTPWIAQRFHWSTSFAVSAALAVFGAICWMTVHPERPLDA</sequence>
<evidence type="ECO:0000256" key="3">
    <source>
        <dbReference type="ARBA" id="ARBA00022989"/>
    </source>
</evidence>
<feature type="transmembrane region" description="Helical" evidence="5">
    <location>
        <begin position="107"/>
        <end position="125"/>
    </location>
</feature>
<feature type="transmembrane region" description="Helical" evidence="5">
    <location>
        <begin position="435"/>
        <end position="458"/>
    </location>
</feature>
<dbReference type="PROSITE" id="PS50850">
    <property type="entry name" value="MFS"/>
    <property type="match status" value="1"/>
</dbReference>
<dbReference type="CDD" id="cd17319">
    <property type="entry name" value="MFS_ExuT_GudP_like"/>
    <property type="match status" value="1"/>
</dbReference>
<organism evidence="7 8">
    <name type="scientific">Bryocella elongata</name>
    <dbReference type="NCBI Taxonomy" id="863522"/>
    <lineage>
        <taxon>Bacteria</taxon>
        <taxon>Pseudomonadati</taxon>
        <taxon>Acidobacteriota</taxon>
        <taxon>Terriglobia</taxon>
        <taxon>Terriglobales</taxon>
        <taxon>Acidobacteriaceae</taxon>
        <taxon>Bryocella</taxon>
    </lineage>
</organism>
<keyword evidence="2 5" id="KW-0812">Transmembrane</keyword>
<feature type="transmembrane region" description="Helical" evidence="5">
    <location>
        <begin position="347"/>
        <end position="366"/>
    </location>
</feature>
<feature type="transmembrane region" description="Helical" evidence="5">
    <location>
        <begin position="79"/>
        <end position="100"/>
    </location>
</feature>
<gene>
    <name evidence="7" type="ORF">SAMN05421819_1175</name>
</gene>
<dbReference type="Gene3D" id="1.20.1250.20">
    <property type="entry name" value="MFS general substrate transporter like domains"/>
    <property type="match status" value="2"/>
</dbReference>
<keyword evidence="4 5" id="KW-0472">Membrane</keyword>
<feature type="transmembrane region" description="Helical" evidence="5">
    <location>
        <begin position="172"/>
        <end position="194"/>
    </location>
</feature>
<dbReference type="SUPFAM" id="SSF103473">
    <property type="entry name" value="MFS general substrate transporter"/>
    <property type="match status" value="1"/>
</dbReference>
<dbReference type="EMBL" id="FNVA01000001">
    <property type="protein sequence ID" value="SEF78058.1"/>
    <property type="molecule type" value="Genomic_DNA"/>
</dbReference>
<evidence type="ECO:0000256" key="5">
    <source>
        <dbReference type="SAM" id="Phobius"/>
    </source>
</evidence>
<feature type="transmembrane region" description="Helical" evidence="5">
    <location>
        <begin position="280"/>
        <end position="303"/>
    </location>
</feature>
<dbReference type="AlphaFoldDB" id="A0A1H5UUE3"/>
<evidence type="ECO:0000256" key="4">
    <source>
        <dbReference type="ARBA" id="ARBA00023136"/>
    </source>
</evidence>
<name>A0A1H5UUE3_9BACT</name>
<dbReference type="GO" id="GO:0016020">
    <property type="term" value="C:membrane"/>
    <property type="evidence" value="ECO:0007669"/>
    <property type="project" value="UniProtKB-SubCell"/>
</dbReference>
<dbReference type="PANTHER" id="PTHR11662:SF399">
    <property type="entry name" value="FI19708P1-RELATED"/>
    <property type="match status" value="1"/>
</dbReference>
<dbReference type="InterPro" id="IPR050382">
    <property type="entry name" value="MFS_Na/Anion_cotransporter"/>
</dbReference>
<evidence type="ECO:0000313" key="7">
    <source>
        <dbReference type="EMBL" id="SEF78058.1"/>
    </source>
</evidence>
<dbReference type="GO" id="GO:0022857">
    <property type="term" value="F:transmembrane transporter activity"/>
    <property type="evidence" value="ECO:0007669"/>
    <property type="project" value="InterPro"/>
</dbReference>
<dbReference type="InterPro" id="IPR020846">
    <property type="entry name" value="MFS_dom"/>
</dbReference>
<keyword evidence="3 5" id="KW-1133">Transmembrane helix</keyword>
<dbReference type="Proteomes" id="UP000236728">
    <property type="component" value="Unassembled WGS sequence"/>
</dbReference>